<reference evidence="11" key="1">
    <citation type="submission" date="2016-11" db="EMBL/GenBank/DDBJ databases">
        <authorList>
            <person name="Varghese N."/>
            <person name="Submissions S."/>
        </authorList>
    </citation>
    <scope>NUCLEOTIDE SEQUENCE [LARGE SCALE GENOMIC DNA]</scope>
    <source>
        <strain evidence="11">DSM 16057</strain>
    </source>
</reference>
<dbReference type="InterPro" id="IPR016176">
    <property type="entry name" value="Cbl-dep_enz_cat"/>
</dbReference>
<dbReference type="Proteomes" id="UP000184529">
    <property type="component" value="Unassembled WGS sequence"/>
</dbReference>
<keyword evidence="11" id="KW-1185">Reference proteome</keyword>
<dbReference type="EC" id="5.4.99.2" evidence="3"/>
<evidence type="ECO:0000256" key="5">
    <source>
        <dbReference type="ARBA" id="ARBA00022723"/>
    </source>
</evidence>
<dbReference type="GO" id="GO:0004494">
    <property type="term" value="F:methylmalonyl-CoA mutase activity"/>
    <property type="evidence" value="ECO:0007669"/>
    <property type="project" value="UniProtKB-EC"/>
</dbReference>
<proteinExistence type="inferred from homology"/>
<evidence type="ECO:0000256" key="3">
    <source>
        <dbReference type="ARBA" id="ARBA00012398"/>
    </source>
</evidence>
<feature type="domain" description="Methylmalonyl-CoA mutase alpha/beta chain catalytic" evidence="9">
    <location>
        <begin position="37"/>
        <end position="549"/>
    </location>
</feature>
<name>A0A1M6BJS7_9FIRM</name>
<dbReference type="Gene3D" id="3.20.20.240">
    <property type="entry name" value="Methylmalonyl-CoA mutase"/>
    <property type="match status" value="1"/>
</dbReference>
<organism evidence="10 11">
    <name type="scientific">Desulfofundulus thermosubterraneus DSM 16057</name>
    <dbReference type="NCBI Taxonomy" id="1121432"/>
    <lineage>
        <taxon>Bacteria</taxon>
        <taxon>Bacillati</taxon>
        <taxon>Bacillota</taxon>
        <taxon>Clostridia</taxon>
        <taxon>Eubacteriales</taxon>
        <taxon>Peptococcaceae</taxon>
        <taxon>Desulfofundulus</taxon>
    </lineage>
</organism>
<dbReference type="STRING" id="1121432.SAMN02745219_00420"/>
<dbReference type="GO" id="GO:0031419">
    <property type="term" value="F:cobalamin binding"/>
    <property type="evidence" value="ECO:0007669"/>
    <property type="project" value="UniProtKB-KW"/>
</dbReference>
<keyword evidence="7" id="KW-0170">Cobalt</keyword>
<comment type="cofactor">
    <cofactor evidence="1">
        <name>adenosylcob(III)alamin</name>
        <dbReference type="ChEBI" id="CHEBI:18408"/>
    </cofactor>
</comment>
<dbReference type="FunFam" id="3.20.20.240:FF:000001">
    <property type="entry name" value="Probable methylmalonyl-coa mutase"/>
    <property type="match status" value="1"/>
</dbReference>
<keyword evidence="4" id="KW-0846">Cobalamin</keyword>
<gene>
    <name evidence="10" type="ORF">SAMN02745219_00420</name>
</gene>
<comment type="similarity">
    <text evidence="2">Belongs to the methylmalonyl-CoA mutase family.</text>
</comment>
<dbReference type="InterPro" id="IPR006099">
    <property type="entry name" value="MeMalonylCoA_mutase_a/b_cat"/>
</dbReference>
<dbReference type="AlphaFoldDB" id="A0A1M6BJS7"/>
<evidence type="ECO:0000256" key="6">
    <source>
        <dbReference type="ARBA" id="ARBA00023235"/>
    </source>
</evidence>
<evidence type="ECO:0000256" key="1">
    <source>
        <dbReference type="ARBA" id="ARBA00001922"/>
    </source>
</evidence>
<feature type="coiled-coil region" evidence="8">
    <location>
        <begin position="486"/>
        <end position="522"/>
    </location>
</feature>
<keyword evidence="8" id="KW-0175">Coiled coil</keyword>
<sequence length="556" mass="62439">MFEKEKLESIRVSAKEYRERLEAQVKKRPERQAEFATDSGIEIKTLYTPEDIADLDYERDLGFPGSYPFTRGVQPNMYRGRLWTMRQYAGFGTAEETNARFRYLLEQGQTGLSVAFDLPTQIGYDSDHPLARGEVGKVGVAIDSLEDMETLFEGIPLDKVSTSMTINSPAAILLAMYIAVAEKQGVTPDKLNGTIQNDILKEYIARGTYIFPPGPSMRLITDVFAYCSKNVPNWNTISISGYHIREAGSTAVQEVAFTLADGIAYVQAAIDAGLNVDDFAPRLSFFFNAHLNFFEEIAKFRAARRLWAKIMKERFGAKNPRSWMLRFHTQTAGCSLTAQQPMVNIMRTAFEALSAVLGGTQSLHTNSYDEALALPSDESVLIALRTQQVIGYEIGVTDTVDPLGGSYYIESLTNEIEEKAMAYINKIDELGGAPEAIEFMQKEIKDSAYRYQMDIESGKKVVIGINKFQMEYEKPKNLLKVDPAVAERQTAKLQALKARRDNQKVKQVLNNLREAASTKENLMPLFIDAVKAYATLGEICDTLREVFGEYRQQIVF</sequence>
<dbReference type="GO" id="GO:0046872">
    <property type="term" value="F:metal ion binding"/>
    <property type="evidence" value="ECO:0007669"/>
    <property type="project" value="UniProtKB-KW"/>
</dbReference>
<dbReference type="NCBIfam" id="TIGR00641">
    <property type="entry name" value="acid_CoA_mut_N"/>
    <property type="match status" value="1"/>
</dbReference>
<keyword evidence="5" id="KW-0479">Metal-binding</keyword>
<evidence type="ECO:0000313" key="10">
    <source>
        <dbReference type="EMBL" id="SHI48971.1"/>
    </source>
</evidence>
<dbReference type="EMBL" id="FQZM01000005">
    <property type="protein sequence ID" value="SHI48971.1"/>
    <property type="molecule type" value="Genomic_DNA"/>
</dbReference>
<evidence type="ECO:0000256" key="8">
    <source>
        <dbReference type="SAM" id="Coils"/>
    </source>
</evidence>
<dbReference type="PANTHER" id="PTHR48101">
    <property type="entry name" value="METHYLMALONYL-COA MUTASE, MITOCHONDRIAL-RELATED"/>
    <property type="match status" value="1"/>
</dbReference>
<protein>
    <recommendedName>
        <fullName evidence="3">methylmalonyl-CoA mutase</fullName>
        <ecNumber evidence="3">5.4.99.2</ecNumber>
    </recommendedName>
</protein>
<dbReference type="SUPFAM" id="SSF51703">
    <property type="entry name" value="Cobalamin (vitamin B12)-dependent enzymes"/>
    <property type="match status" value="1"/>
</dbReference>
<keyword evidence="6" id="KW-0413">Isomerase</keyword>
<dbReference type="PANTHER" id="PTHR48101:SF1">
    <property type="entry name" value="METHYLMALONYL-COA MUTASE, LARGE SUBUNIT"/>
    <property type="match status" value="1"/>
</dbReference>
<evidence type="ECO:0000256" key="2">
    <source>
        <dbReference type="ARBA" id="ARBA00008465"/>
    </source>
</evidence>
<dbReference type="OrthoDB" id="9762378at2"/>
<dbReference type="Pfam" id="PF01642">
    <property type="entry name" value="MM_CoA_mutase"/>
    <property type="match status" value="1"/>
</dbReference>
<evidence type="ECO:0000256" key="4">
    <source>
        <dbReference type="ARBA" id="ARBA00022628"/>
    </source>
</evidence>
<accession>A0A1M6BJS7</accession>
<evidence type="ECO:0000256" key="7">
    <source>
        <dbReference type="ARBA" id="ARBA00023285"/>
    </source>
</evidence>
<dbReference type="InterPro" id="IPR006098">
    <property type="entry name" value="MMCoA_mutase_a_cat"/>
</dbReference>
<evidence type="ECO:0000313" key="11">
    <source>
        <dbReference type="Proteomes" id="UP000184529"/>
    </source>
</evidence>
<dbReference type="RefSeq" id="WP_072867114.1">
    <property type="nucleotide sequence ID" value="NZ_FQZM01000005.1"/>
</dbReference>
<dbReference type="CDD" id="cd03680">
    <property type="entry name" value="MM_CoA_mutase_ICM_like"/>
    <property type="match status" value="1"/>
</dbReference>
<evidence type="ECO:0000259" key="9">
    <source>
        <dbReference type="Pfam" id="PF01642"/>
    </source>
</evidence>